<protein>
    <recommendedName>
        <fullName evidence="3">DUF1493 family protein</fullName>
    </recommendedName>
</protein>
<evidence type="ECO:0000313" key="2">
    <source>
        <dbReference type="Proteomes" id="UP001501469"/>
    </source>
</evidence>
<gene>
    <name evidence="1" type="ORF">GCM10022409_19120</name>
</gene>
<proteinExistence type="predicted"/>
<dbReference type="Proteomes" id="UP001501469">
    <property type="component" value="Unassembled WGS sequence"/>
</dbReference>
<dbReference type="EMBL" id="BAABDK010000016">
    <property type="protein sequence ID" value="GAA4034827.1"/>
    <property type="molecule type" value="Genomic_DNA"/>
</dbReference>
<keyword evidence="2" id="KW-1185">Reference proteome</keyword>
<evidence type="ECO:0000313" key="1">
    <source>
        <dbReference type="EMBL" id="GAA4034827.1"/>
    </source>
</evidence>
<sequence length="108" mass="12134">MDTPVSTELTDFIRHECAMHVSEEIVASTGMQRDLGVYGDDAVEFLIAYSRNFHVDVSHFMAADYFDGEGLGFLSLFKVKKTKKELTVGHLQKGIDAKRLDEQVIHNA</sequence>
<comment type="caution">
    <text evidence="1">The sequence shown here is derived from an EMBL/GenBank/DDBJ whole genome shotgun (WGS) entry which is preliminary data.</text>
</comment>
<accession>A0ABP7U4I4</accession>
<name>A0ABP7U4I4_9BACT</name>
<dbReference type="Pfam" id="PF07377">
    <property type="entry name" value="DUF1493"/>
    <property type="match status" value="1"/>
</dbReference>
<reference evidence="2" key="1">
    <citation type="journal article" date="2019" name="Int. J. Syst. Evol. Microbiol.">
        <title>The Global Catalogue of Microorganisms (GCM) 10K type strain sequencing project: providing services to taxonomists for standard genome sequencing and annotation.</title>
        <authorList>
            <consortium name="The Broad Institute Genomics Platform"/>
            <consortium name="The Broad Institute Genome Sequencing Center for Infectious Disease"/>
            <person name="Wu L."/>
            <person name="Ma J."/>
        </authorList>
    </citation>
    <scope>NUCLEOTIDE SEQUENCE [LARGE SCALE GENOMIC DNA]</scope>
    <source>
        <strain evidence="2">JCM 17225</strain>
    </source>
</reference>
<dbReference type="RefSeq" id="WP_345053404.1">
    <property type="nucleotide sequence ID" value="NZ_BAABDK010000016.1"/>
</dbReference>
<organism evidence="1 2">
    <name type="scientific">Hymenobacter glaciei</name>
    <dbReference type="NCBI Taxonomy" id="877209"/>
    <lineage>
        <taxon>Bacteria</taxon>
        <taxon>Pseudomonadati</taxon>
        <taxon>Bacteroidota</taxon>
        <taxon>Cytophagia</taxon>
        <taxon>Cytophagales</taxon>
        <taxon>Hymenobacteraceae</taxon>
        <taxon>Hymenobacter</taxon>
    </lineage>
</organism>
<evidence type="ECO:0008006" key="3">
    <source>
        <dbReference type="Google" id="ProtNLM"/>
    </source>
</evidence>
<dbReference type="InterPro" id="IPR010862">
    <property type="entry name" value="DUF1493"/>
</dbReference>